<gene>
    <name evidence="2" type="ORF">SHKM778_17900</name>
</gene>
<dbReference type="AlphaFoldDB" id="A0AAT9HD95"/>
<feature type="chain" id="PRO_5043546364" evidence="1">
    <location>
        <begin position="31"/>
        <end position="140"/>
    </location>
</feature>
<name>A0AAT9HD95_9ACTN</name>
<accession>A0AAT9HD95</accession>
<protein>
    <submittedName>
        <fullName evidence="2">Uncharacterized protein</fullName>
    </submittedName>
</protein>
<feature type="signal peptide" evidence="1">
    <location>
        <begin position="1"/>
        <end position="30"/>
    </location>
</feature>
<proteinExistence type="predicted"/>
<sequence length="140" mass="14199">MRTARKAGVALVSLAMAGGLATAASGTASAADVCTYPGVAVYNKSGDWAGNALWNANPACGVTGDTLGAFDSTADGYGVIAYLSKLDGTPIRSVSTSGHSSPYTAWKSGNLPEDQAYYIWGCLTKGGAQSNCSKSIIVYS</sequence>
<dbReference type="EMBL" id="AP035768">
    <property type="protein sequence ID" value="BFO15402.1"/>
    <property type="molecule type" value="Genomic_DNA"/>
</dbReference>
<evidence type="ECO:0000256" key="1">
    <source>
        <dbReference type="SAM" id="SignalP"/>
    </source>
</evidence>
<organism evidence="2">
    <name type="scientific">Streptomyces haneummycinicus</name>
    <dbReference type="NCBI Taxonomy" id="3074435"/>
    <lineage>
        <taxon>Bacteria</taxon>
        <taxon>Bacillati</taxon>
        <taxon>Actinomycetota</taxon>
        <taxon>Actinomycetes</taxon>
        <taxon>Kitasatosporales</taxon>
        <taxon>Streptomycetaceae</taxon>
        <taxon>Streptomyces</taxon>
    </lineage>
</organism>
<evidence type="ECO:0000313" key="2">
    <source>
        <dbReference type="EMBL" id="BFO15402.1"/>
    </source>
</evidence>
<reference evidence="2" key="1">
    <citation type="submission" date="2024-06" db="EMBL/GenBank/DDBJ databases">
        <authorList>
            <consortium name="consrtm"/>
            <person name="Uemura M."/>
            <person name="Terahara T."/>
        </authorList>
    </citation>
    <scope>NUCLEOTIDE SEQUENCE</scope>
    <source>
        <strain evidence="2">KM77-8</strain>
    </source>
</reference>
<reference evidence="2" key="2">
    <citation type="submission" date="2024-07" db="EMBL/GenBank/DDBJ databases">
        <title>Streptomyces haneummycinica sp. nov., a new antibiotic-producing actinobacterium isolated from marine sediment.</title>
        <authorList>
            <person name="Uemura M."/>
            <person name="Hamada M."/>
            <person name="Hirano S."/>
            <person name="Kobayashi K."/>
            <person name="Ohshiro T."/>
            <person name="Kobayashi T."/>
            <person name="Terahara T."/>
        </authorList>
    </citation>
    <scope>NUCLEOTIDE SEQUENCE</scope>
    <source>
        <strain evidence="2">KM77-8</strain>
    </source>
</reference>
<keyword evidence="1" id="KW-0732">Signal</keyword>